<evidence type="ECO:0000313" key="14">
    <source>
        <dbReference type="RefSeq" id="XP_018333851.1"/>
    </source>
</evidence>
<dbReference type="Pfam" id="PF14839">
    <property type="entry name" value="DOR"/>
    <property type="match status" value="1"/>
</dbReference>
<dbReference type="GO" id="GO:0031410">
    <property type="term" value="C:cytoplasmic vesicle"/>
    <property type="evidence" value="ECO:0007669"/>
    <property type="project" value="UniProtKB-KW"/>
</dbReference>
<evidence type="ECO:0000313" key="13">
    <source>
        <dbReference type="Proteomes" id="UP000192223"/>
    </source>
</evidence>
<keyword evidence="5" id="KW-0805">Transcription regulation</keyword>
<comment type="subcellular location">
    <subcellularLocation>
        <location evidence="2">Cytoplasm</location>
        <location evidence="2">Cytosol</location>
    </subcellularLocation>
    <subcellularLocation>
        <location evidence="1">Cytoplasmic vesicle</location>
        <location evidence="1">Autophagosome</location>
    </subcellularLocation>
    <subcellularLocation>
        <location evidence="10">Nucleus</location>
        <location evidence="10">Nuclear body</location>
    </subcellularLocation>
</comment>
<dbReference type="GO" id="GO:0000045">
    <property type="term" value="P:autophagosome assembly"/>
    <property type="evidence" value="ECO:0007669"/>
    <property type="project" value="TreeGrafter"/>
</dbReference>
<evidence type="ECO:0000256" key="4">
    <source>
        <dbReference type="ARBA" id="ARBA00023006"/>
    </source>
</evidence>
<proteinExistence type="predicted"/>
<organism evidence="13 16">
    <name type="scientific">Agrilus planipennis</name>
    <name type="common">Emerald ash borer</name>
    <name type="synonym">Agrilus marcopoli</name>
    <dbReference type="NCBI Taxonomy" id="224129"/>
    <lineage>
        <taxon>Eukaryota</taxon>
        <taxon>Metazoa</taxon>
        <taxon>Ecdysozoa</taxon>
        <taxon>Arthropoda</taxon>
        <taxon>Hexapoda</taxon>
        <taxon>Insecta</taxon>
        <taxon>Pterygota</taxon>
        <taxon>Neoptera</taxon>
        <taxon>Endopterygota</taxon>
        <taxon>Coleoptera</taxon>
        <taxon>Polyphaga</taxon>
        <taxon>Elateriformia</taxon>
        <taxon>Buprestoidea</taxon>
        <taxon>Buprestidae</taxon>
        <taxon>Agrilinae</taxon>
        <taxon>Agrilus</taxon>
    </lineage>
</organism>
<feature type="compositionally biased region" description="Acidic residues" evidence="12">
    <location>
        <begin position="56"/>
        <end position="65"/>
    </location>
</feature>
<keyword evidence="6" id="KW-0010">Activator</keyword>
<dbReference type="RefSeq" id="XP_018333854.1">
    <property type="nucleotide sequence ID" value="XM_018478352.2"/>
</dbReference>
<evidence type="ECO:0000256" key="7">
    <source>
        <dbReference type="ARBA" id="ARBA00023163"/>
    </source>
</evidence>
<feature type="compositionally biased region" description="Polar residues" evidence="12">
    <location>
        <begin position="250"/>
        <end position="263"/>
    </location>
</feature>
<keyword evidence="7" id="KW-0804">Transcription</keyword>
<keyword evidence="3" id="KW-0963">Cytoplasm</keyword>
<evidence type="ECO:0000256" key="6">
    <source>
        <dbReference type="ARBA" id="ARBA00023159"/>
    </source>
</evidence>
<feature type="region of interest" description="Disordered" evidence="12">
    <location>
        <begin position="167"/>
        <end position="189"/>
    </location>
</feature>
<protein>
    <submittedName>
        <fullName evidence="14 15">Tumor protein p53-inducible nuclear protein 1</fullName>
    </submittedName>
</protein>
<evidence type="ECO:0000256" key="2">
    <source>
        <dbReference type="ARBA" id="ARBA00004514"/>
    </source>
</evidence>
<keyword evidence="8" id="KW-0539">Nucleus</keyword>
<dbReference type="GO" id="GO:0005776">
    <property type="term" value="C:autophagosome"/>
    <property type="evidence" value="ECO:0007669"/>
    <property type="project" value="UniProtKB-SubCell"/>
</dbReference>
<evidence type="ECO:0000256" key="11">
    <source>
        <dbReference type="SAM" id="Coils"/>
    </source>
</evidence>
<dbReference type="GeneID" id="108742976"/>
<dbReference type="PANTHER" id="PTHR31671:SF3">
    <property type="entry name" value="DIABETES AND OBESITY REGULATED, ISOFORM G"/>
    <property type="match status" value="1"/>
</dbReference>
<dbReference type="Proteomes" id="UP000192223">
    <property type="component" value="Unplaced"/>
</dbReference>
<dbReference type="RefSeq" id="XP_018333851.1">
    <property type="nucleotide sequence ID" value="XM_018478349.1"/>
</dbReference>
<accession>A0A1W4XCX6</accession>
<sequence length="263" mass="30289">MFNALASYLLGAPTTTNSTDETEENNNLRLTSVVSDDDWVVVDRDDERDSIGNSEVESDLSEPSDDCDNTIDNHHYLPCLLTRTSSVSSLPCTTIDESWYITPPPCFTSAGPIVMETSPLENLLIEHPSMSVYHQHSQRGNHYVRHNLETVPVFSVEKLVEDETLETREAPVQQVQDRRPRNDRTSLVPHRSRLDIIKQEEKQRLKTKQAQKVQIQKACQSLKRRYLERNNKAREVNNRNRRQRRGEKSQGANRSYANNNRKC</sequence>
<reference evidence="14 15" key="1">
    <citation type="submission" date="2025-04" db="UniProtKB">
        <authorList>
            <consortium name="RefSeq"/>
        </authorList>
    </citation>
    <scope>IDENTIFICATION</scope>
    <source>
        <tissue evidence="14 15">Entire body</tissue>
    </source>
</reference>
<evidence type="ECO:0000256" key="12">
    <source>
        <dbReference type="SAM" id="MobiDB-lite"/>
    </source>
</evidence>
<evidence type="ECO:0000256" key="3">
    <source>
        <dbReference type="ARBA" id="ARBA00022490"/>
    </source>
</evidence>
<evidence type="ECO:0000256" key="1">
    <source>
        <dbReference type="ARBA" id="ARBA00004419"/>
    </source>
</evidence>
<dbReference type="AlphaFoldDB" id="A0A1W4XCX6"/>
<feature type="region of interest" description="Disordered" evidence="12">
    <location>
        <begin position="46"/>
        <end position="65"/>
    </location>
</feature>
<evidence type="ECO:0000256" key="5">
    <source>
        <dbReference type="ARBA" id="ARBA00023015"/>
    </source>
</evidence>
<dbReference type="GO" id="GO:0016604">
    <property type="term" value="C:nuclear body"/>
    <property type="evidence" value="ECO:0007669"/>
    <property type="project" value="UniProtKB-SubCell"/>
</dbReference>
<keyword evidence="4" id="KW-0072">Autophagy</keyword>
<dbReference type="CTD" id="38543"/>
<evidence type="ECO:0000313" key="16">
    <source>
        <dbReference type="RefSeq" id="XP_018333854.1"/>
    </source>
</evidence>
<evidence type="ECO:0000256" key="10">
    <source>
        <dbReference type="ARBA" id="ARBA00034306"/>
    </source>
</evidence>
<dbReference type="GO" id="GO:0045893">
    <property type="term" value="P:positive regulation of DNA-templated transcription"/>
    <property type="evidence" value="ECO:0007669"/>
    <property type="project" value="TreeGrafter"/>
</dbReference>
<feature type="coiled-coil region" evidence="11">
    <location>
        <begin position="198"/>
        <end position="225"/>
    </location>
</feature>
<keyword evidence="13" id="KW-1185">Reference proteome</keyword>
<feature type="region of interest" description="Disordered" evidence="12">
    <location>
        <begin position="229"/>
        <end position="263"/>
    </location>
</feature>
<keyword evidence="11" id="KW-0175">Coiled coil</keyword>
<dbReference type="PANTHER" id="PTHR31671">
    <property type="entry name" value="DIABETES AND OBESITY REGULATED, ISOFORM G"/>
    <property type="match status" value="1"/>
</dbReference>
<dbReference type="STRING" id="224129.A0A1W4XCX6"/>
<evidence type="ECO:0000256" key="9">
    <source>
        <dbReference type="ARBA" id="ARBA00023329"/>
    </source>
</evidence>
<dbReference type="RefSeq" id="XP_018333853.1">
    <property type="nucleotide sequence ID" value="XM_018478351.1"/>
</dbReference>
<feature type="compositionally biased region" description="Basic and acidic residues" evidence="12">
    <location>
        <begin position="229"/>
        <end position="238"/>
    </location>
</feature>
<dbReference type="KEGG" id="apln:108742976"/>
<gene>
    <name evidence="14 15 16" type="primary">LOC108742976</name>
</gene>
<evidence type="ECO:0000256" key="8">
    <source>
        <dbReference type="ARBA" id="ARBA00023242"/>
    </source>
</evidence>
<dbReference type="InterPro" id="IPR029431">
    <property type="entry name" value="TP53INP"/>
</dbReference>
<dbReference type="OrthoDB" id="10041339at2759"/>
<keyword evidence="9" id="KW-0968">Cytoplasmic vesicle</keyword>
<evidence type="ECO:0000313" key="15">
    <source>
        <dbReference type="RefSeq" id="XP_018333853.1"/>
    </source>
</evidence>
<dbReference type="GO" id="GO:0005829">
    <property type="term" value="C:cytosol"/>
    <property type="evidence" value="ECO:0007669"/>
    <property type="project" value="UniProtKB-SubCell"/>
</dbReference>
<name>A0A1W4XCX6_AGRPL</name>